<accession>A0A225EFH7</accession>
<dbReference type="Gene3D" id="1.50.10.20">
    <property type="match status" value="1"/>
</dbReference>
<dbReference type="Proteomes" id="UP000214646">
    <property type="component" value="Unassembled WGS sequence"/>
</dbReference>
<dbReference type="SUPFAM" id="SSF48239">
    <property type="entry name" value="Terpenoid cyclases/Protein prenyltransferases"/>
    <property type="match status" value="1"/>
</dbReference>
<dbReference type="EMBL" id="NIDE01000001">
    <property type="protein sequence ID" value="OWK47105.1"/>
    <property type="molecule type" value="Genomic_DNA"/>
</dbReference>
<dbReference type="Pfam" id="PF04015">
    <property type="entry name" value="DUF362"/>
    <property type="match status" value="1"/>
</dbReference>
<organism evidence="2 3">
    <name type="scientific">Fimbriiglobus ruber</name>
    <dbReference type="NCBI Taxonomy" id="1908690"/>
    <lineage>
        <taxon>Bacteria</taxon>
        <taxon>Pseudomonadati</taxon>
        <taxon>Planctomycetota</taxon>
        <taxon>Planctomycetia</taxon>
        <taxon>Gemmatales</taxon>
        <taxon>Gemmataceae</taxon>
        <taxon>Fimbriiglobus</taxon>
    </lineage>
</organism>
<protein>
    <submittedName>
        <fullName evidence="2">Iron-sulfur cluster-binding protein</fullName>
    </submittedName>
</protein>
<name>A0A225EFH7_9BACT</name>
<proteinExistence type="predicted"/>
<evidence type="ECO:0000259" key="1">
    <source>
        <dbReference type="Pfam" id="PF04015"/>
    </source>
</evidence>
<dbReference type="OrthoDB" id="9794954at2"/>
<dbReference type="InterPro" id="IPR008930">
    <property type="entry name" value="Terpenoid_cyclase/PrenylTrfase"/>
</dbReference>
<evidence type="ECO:0000313" key="3">
    <source>
        <dbReference type="Proteomes" id="UP000214646"/>
    </source>
</evidence>
<reference evidence="3" key="1">
    <citation type="submission" date="2017-06" db="EMBL/GenBank/DDBJ databases">
        <title>Genome analysis of Fimbriiglobus ruber SP5, the first member of the order Planctomycetales with confirmed chitinolytic capability.</title>
        <authorList>
            <person name="Ravin N.V."/>
            <person name="Rakitin A.L."/>
            <person name="Ivanova A.A."/>
            <person name="Beletsky A.V."/>
            <person name="Kulichevskaya I.S."/>
            <person name="Mardanov A.V."/>
            <person name="Dedysh S.N."/>
        </authorList>
    </citation>
    <scope>NUCLEOTIDE SEQUENCE [LARGE SCALE GENOMIC DNA]</scope>
    <source>
        <strain evidence="3">SP5</strain>
    </source>
</reference>
<sequence>MSDSTSVLDRLTGLTNADGGWGYQPNQPTHLEPTCLSALALGGDAKYADRVTAALRALDVHRLPDGSYRLTRGRPQAAWTTALVLFARAGLGHPPADLKPVADRLLALEGRVVKADPEVDDMLDIDLKLLGWPWAEDTFSWVEPTAWACLALRAAGAGDHPRVSEGLRLLLDRAFDSGGANYGNRVVLGKPTEPIPGPTAVMLLALQGVTDEPRVEAAKGYLRVHGEKTTDVEHLAWIKLALACHANDAATRAALPVLDARLRESLAIETAAGAGLGAGPLRLALAALALDTINRNPFRLTDTPKVAPGAVLGADRPTDWSTLPTGPRRPLTERIASKFRGFLINGLAALKPLPPTSAVHIARAADYDGPLADVLQKQYEHFRAAVPVAGKRVVLKPNLVEYHRNKVINTDPRFVSAVIELFKREGAAEIIVAEGPGHWRNVQFLVNESGLGDVLRHHGVRFVDVNHDEPVKTPNLGRATGLEYLYLSRTIVEADVFVSLPKLKTHHWAGATLSLKNLFGTLPGICYGWPKNELHWRGITNSIVDIACTHTPHLAIVDGIIGMEGDGPLNGTAKPVGALVMGADLVAVDATCCRLMKLPVDRIPTLVLATRKRLGNMREDLIPQLGEPIDALATAFEWPPGIEKQLLPEPQPAGAVGGK</sequence>
<comment type="caution">
    <text evidence="2">The sequence shown here is derived from an EMBL/GenBank/DDBJ whole genome shotgun (WGS) entry which is preliminary data.</text>
</comment>
<dbReference type="InterPro" id="IPR007160">
    <property type="entry name" value="DUF362"/>
</dbReference>
<gene>
    <name evidence="2" type="ORF">FRUB_00804</name>
</gene>
<dbReference type="AlphaFoldDB" id="A0A225EFH7"/>
<keyword evidence="3" id="KW-1185">Reference proteome</keyword>
<dbReference type="RefSeq" id="WP_088252247.1">
    <property type="nucleotide sequence ID" value="NZ_NIDE01000001.1"/>
</dbReference>
<evidence type="ECO:0000313" key="2">
    <source>
        <dbReference type="EMBL" id="OWK47105.1"/>
    </source>
</evidence>
<feature type="domain" description="DUF362" evidence="1">
    <location>
        <begin position="393"/>
        <end position="594"/>
    </location>
</feature>